<dbReference type="PANTHER" id="PTHR47019:SF1">
    <property type="entry name" value="LIPID II FLIPPASE MURJ"/>
    <property type="match status" value="1"/>
</dbReference>
<feature type="transmembrane region" description="Helical" evidence="8">
    <location>
        <begin position="138"/>
        <end position="158"/>
    </location>
</feature>
<evidence type="ECO:0000256" key="3">
    <source>
        <dbReference type="ARBA" id="ARBA00022692"/>
    </source>
</evidence>
<organism evidence="10">
    <name type="scientific">Thermobifida fusca (strain YX)</name>
    <dbReference type="NCBI Taxonomy" id="269800"/>
    <lineage>
        <taxon>Bacteria</taxon>
        <taxon>Bacillati</taxon>
        <taxon>Actinomycetota</taxon>
        <taxon>Actinomycetes</taxon>
        <taxon>Streptosporangiales</taxon>
        <taxon>Nocardiopsidaceae</taxon>
        <taxon>Thermobifida</taxon>
    </lineage>
</organism>
<feature type="transmembrane region" description="Helical" evidence="8">
    <location>
        <begin position="282"/>
        <end position="304"/>
    </location>
</feature>
<dbReference type="OrthoDB" id="9786339at2"/>
<dbReference type="HAMAP" id="MF_02078">
    <property type="entry name" value="MurJ_MviN"/>
    <property type="match status" value="1"/>
</dbReference>
<evidence type="ECO:0000256" key="5">
    <source>
        <dbReference type="ARBA" id="ARBA00022984"/>
    </source>
</evidence>
<feature type="transmembrane region" description="Helical" evidence="8">
    <location>
        <begin position="489"/>
        <end position="510"/>
    </location>
</feature>
<comment type="similarity">
    <text evidence="8">Belongs to the MurJ/MviN family.</text>
</comment>
<evidence type="ECO:0000256" key="7">
    <source>
        <dbReference type="ARBA" id="ARBA00023136"/>
    </source>
</evidence>
<dbReference type="Pfam" id="PF03023">
    <property type="entry name" value="MurJ"/>
    <property type="match status" value="1"/>
</dbReference>
<feature type="transmembrane region" description="Helical" evidence="8">
    <location>
        <begin position="456"/>
        <end position="477"/>
    </location>
</feature>
<dbReference type="EMBL" id="CP000088">
    <property type="protein sequence ID" value="AAZ57137.1"/>
    <property type="molecule type" value="Genomic_DNA"/>
</dbReference>
<feature type="transmembrane region" description="Helical" evidence="8">
    <location>
        <begin position="380"/>
        <end position="400"/>
    </location>
</feature>
<protein>
    <recommendedName>
        <fullName evidence="8">Probable lipid II flippase MurJ</fullName>
    </recommendedName>
</protein>
<feature type="transmembrane region" description="Helical" evidence="8">
    <location>
        <begin position="324"/>
        <end position="344"/>
    </location>
</feature>
<feature type="transmembrane region" description="Helical" evidence="8">
    <location>
        <begin position="421"/>
        <end position="444"/>
    </location>
</feature>
<evidence type="ECO:0000256" key="9">
    <source>
        <dbReference type="SAM" id="MobiDB-lite"/>
    </source>
</evidence>
<dbReference type="GO" id="GO:0009252">
    <property type="term" value="P:peptidoglycan biosynthetic process"/>
    <property type="evidence" value="ECO:0007669"/>
    <property type="project" value="UniProtKB-UniRule"/>
</dbReference>
<comment type="subcellular location">
    <subcellularLocation>
        <location evidence="1 8">Cell membrane</location>
        <topology evidence="1 8">Multi-pass membrane protein</topology>
    </subcellularLocation>
</comment>
<dbReference type="PRINTS" id="PR01806">
    <property type="entry name" value="VIRFACTRMVIN"/>
</dbReference>
<evidence type="ECO:0000313" key="10">
    <source>
        <dbReference type="EMBL" id="AAZ57137.1"/>
    </source>
</evidence>
<feature type="transmembrane region" description="Helical" evidence="8">
    <location>
        <begin position="214"/>
        <end position="235"/>
    </location>
</feature>
<comment type="function">
    <text evidence="8">Involved in peptidoglycan biosynthesis. Transports lipid-linked peptidoglycan precursors from the inner to the outer leaflet of the cytoplasmic membrane.</text>
</comment>
<evidence type="ECO:0000256" key="1">
    <source>
        <dbReference type="ARBA" id="ARBA00004651"/>
    </source>
</evidence>
<dbReference type="PANTHER" id="PTHR47019">
    <property type="entry name" value="LIPID II FLIPPASE MURJ"/>
    <property type="match status" value="1"/>
</dbReference>
<keyword evidence="8" id="KW-0961">Cell wall biogenesis/degradation</keyword>
<dbReference type="GO" id="GO:0071555">
    <property type="term" value="P:cell wall organization"/>
    <property type="evidence" value="ECO:0007669"/>
    <property type="project" value="UniProtKB-KW"/>
</dbReference>
<dbReference type="CDD" id="cd13123">
    <property type="entry name" value="MATE_MurJ_like"/>
    <property type="match status" value="1"/>
</dbReference>
<proteinExistence type="inferred from homology"/>
<reference evidence="10" key="1">
    <citation type="submission" date="2005-07" db="EMBL/GenBank/DDBJ databases">
        <title>Complete sequence of Thermobifida fusca YX.</title>
        <authorList>
            <consortium name="US DOE Joint Genome Institute"/>
            <person name="Copeland A."/>
            <person name="Lucas S."/>
            <person name="Lapidus A."/>
            <person name="Barry K."/>
            <person name="Detter J.C."/>
            <person name="Glavina T."/>
            <person name="Hammon N."/>
            <person name="Israni S."/>
            <person name="Pitluck S."/>
            <person name="Di Bartolo G."/>
            <person name="Chain P."/>
            <person name="Schmutz J."/>
            <person name="Larimer F."/>
            <person name="Land M."/>
            <person name="Lykidis A."/>
            <person name="Richardson P."/>
        </authorList>
    </citation>
    <scope>NUCLEOTIDE SEQUENCE</scope>
    <source>
        <strain evidence="10">YX</strain>
    </source>
</reference>
<keyword evidence="2 8" id="KW-1003">Cell membrane</keyword>
<feature type="transmembrane region" description="Helical" evidence="8">
    <location>
        <begin position="558"/>
        <end position="582"/>
    </location>
</feature>
<feature type="transmembrane region" description="Helical" evidence="8">
    <location>
        <begin position="104"/>
        <end position="126"/>
    </location>
</feature>
<feature type="region of interest" description="Disordered" evidence="9">
    <location>
        <begin position="33"/>
        <end position="92"/>
    </location>
</feature>
<dbReference type="GO" id="GO:0008360">
    <property type="term" value="P:regulation of cell shape"/>
    <property type="evidence" value="ECO:0007669"/>
    <property type="project" value="UniProtKB-KW"/>
</dbReference>
<feature type="region of interest" description="Disordered" evidence="9">
    <location>
        <begin position="1"/>
        <end position="21"/>
    </location>
</feature>
<dbReference type="InterPro" id="IPR004268">
    <property type="entry name" value="MurJ"/>
</dbReference>
<dbReference type="KEGG" id="tfu:Tfu_3104"/>
<dbReference type="UniPathway" id="UPA00219"/>
<dbReference type="eggNOG" id="COG0728">
    <property type="taxonomic scope" value="Bacteria"/>
</dbReference>
<dbReference type="STRING" id="269800.Tfu_3104"/>
<dbReference type="AlphaFoldDB" id="Q47K85"/>
<evidence type="ECO:0000256" key="4">
    <source>
        <dbReference type="ARBA" id="ARBA00022960"/>
    </source>
</evidence>
<evidence type="ECO:0000256" key="6">
    <source>
        <dbReference type="ARBA" id="ARBA00022989"/>
    </source>
</evidence>
<dbReference type="HOGENOM" id="CLU_006797_3_0_11"/>
<gene>
    <name evidence="8" type="primary">murJ</name>
    <name evidence="10" type="ordered locus">Tfu_3104</name>
</gene>
<keyword evidence="6 8" id="KW-1133">Transmembrane helix</keyword>
<dbReference type="GO" id="GO:0005886">
    <property type="term" value="C:plasma membrane"/>
    <property type="evidence" value="ECO:0007669"/>
    <property type="project" value="UniProtKB-SubCell"/>
</dbReference>
<dbReference type="GO" id="GO:0015648">
    <property type="term" value="F:lipid-linked peptidoglycan transporter activity"/>
    <property type="evidence" value="ECO:0007669"/>
    <property type="project" value="UniProtKB-UniRule"/>
</dbReference>
<feature type="transmembrane region" description="Helical" evidence="8">
    <location>
        <begin position="179"/>
        <end position="202"/>
    </location>
</feature>
<dbReference type="GO" id="GO:0034204">
    <property type="term" value="P:lipid translocation"/>
    <property type="evidence" value="ECO:0007669"/>
    <property type="project" value="TreeGrafter"/>
</dbReference>
<keyword evidence="4 8" id="KW-0133">Cell shape</keyword>
<feature type="transmembrane region" description="Helical" evidence="8">
    <location>
        <begin position="516"/>
        <end position="538"/>
    </location>
</feature>
<keyword evidence="5 8" id="KW-0573">Peptidoglycan synthesis</keyword>
<sequence length="627" mass="66190">MGRALKRPVPDQRPRSSTLNFCFDETFPHDISAPTGVPSALSKGATPVATDISSASDDHTGGPAKDAGSPSPHADSAAPQAEQDSTATPGGMMRSSMVMAVGTMVSRVTGFFRTVVLAAALGTQLLGDAYNVANTIPFIINDLLIGGLMASVIVPFLVRRRKRDADGGKATEDRLFTSAVLVLLVVTVAAILLARPLIQLYASDFLPAQAEVSVYLARFLLAQVFFVGMSGLISAMLNTRGKFGAPVWAPVLNNLVIIAVGVLFLMVGTGSTVETVTTADKILLGAGTSCGMVLQTVVLLGSLWRSGYRWRPRLDLRGSGLGEALRTAGWMFLYTLTTQLGFVITSQIATGANVAANAHGSADAGAGLTAYSYAYQLFQLPYAIIAVSLITVLLPQMSAFAADQRWDEVRAGFSRTLRVSALILVPLSLAISLYATEITVLLFAHGNTGDSDAANIGYILMVMSLGLLPFSVFQLMLRVFYALGDTRTPAFLGIANIAVHGVLALTASWLLPPHFVVVGVAGGFMSSFLVGVFLGGLILRRRLGGLDGRRIASTLVRLYLATAPSVVVGWGVLVLFQSWFVSGLAVNIGAPVVGCLAGLPVFLVAAKLLRIDELSAVMELVKSRLRR</sequence>
<keyword evidence="8" id="KW-0813">Transport</keyword>
<dbReference type="NCBIfam" id="TIGR01695">
    <property type="entry name" value="murJ_mviN"/>
    <property type="match status" value="1"/>
</dbReference>
<accession>Q47K85</accession>
<evidence type="ECO:0000256" key="8">
    <source>
        <dbReference type="HAMAP-Rule" id="MF_02078"/>
    </source>
</evidence>
<feature type="transmembrane region" description="Helical" evidence="8">
    <location>
        <begin position="247"/>
        <end position="270"/>
    </location>
</feature>
<keyword evidence="3 8" id="KW-0812">Transmembrane</keyword>
<comment type="pathway">
    <text evidence="8">Cell wall biogenesis; peptidoglycan biosynthesis.</text>
</comment>
<feature type="transmembrane region" description="Helical" evidence="8">
    <location>
        <begin position="588"/>
        <end position="609"/>
    </location>
</feature>
<evidence type="ECO:0000256" key="2">
    <source>
        <dbReference type="ARBA" id="ARBA00022475"/>
    </source>
</evidence>
<dbReference type="InterPro" id="IPR051050">
    <property type="entry name" value="Lipid_II_flippase_MurJ/MviN"/>
</dbReference>
<keyword evidence="7 8" id="KW-0472">Membrane</keyword>
<name>Q47K85_THEFY</name>